<name>A0A857JIK1_9ALTE</name>
<dbReference type="EMBL" id="CP047656">
    <property type="protein sequence ID" value="QHJ11000.1"/>
    <property type="molecule type" value="Genomic_DNA"/>
</dbReference>
<keyword evidence="4" id="KW-1185">Reference proteome</keyword>
<evidence type="ECO:0000259" key="2">
    <source>
        <dbReference type="Pfam" id="PF09832"/>
    </source>
</evidence>
<feature type="domain" description="DUF2059" evidence="2">
    <location>
        <begin position="87"/>
        <end position="146"/>
    </location>
</feature>
<dbReference type="AlphaFoldDB" id="A0A857JIK1"/>
<evidence type="ECO:0000313" key="3">
    <source>
        <dbReference type="EMBL" id="QHJ11000.1"/>
    </source>
</evidence>
<dbReference type="Pfam" id="PF09832">
    <property type="entry name" value="DUF2059"/>
    <property type="match status" value="1"/>
</dbReference>
<organism evidence="3 4">
    <name type="scientific">Paraglaciecola mesophila</name>
    <dbReference type="NCBI Taxonomy" id="197222"/>
    <lineage>
        <taxon>Bacteria</taxon>
        <taxon>Pseudomonadati</taxon>
        <taxon>Pseudomonadota</taxon>
        <taxon>Gammaproteobacteria</taxon>
        <taxon>Alteromonadales</taxon>
        <taxon>Alteromonadaceae</taxon>
        <taxon>Paraglaciecola</taxon>
    </lineage>
</organism>
<feature type="chain" id="PRO_5033068389" description="DUF2059 domain-containing protein" evidence="1">
    <location>
        <begin position="20"/>
        <end position="167"/>
    </location>
</feature>
<feature type="signal peptide" evidence="1">
    <location>
        <begin position="1"/>
        <end position="19"/>
    </location>
</feature>
<dbReference type="RefSeq" id="WP_160178792.1">
    <property type="nucleotide sequence ID" value="NZ_CP047656.1"/>
</dbReference>
<dbReference type="InterPro" id="IPR018637">
    <property type="entry name" value="DUF2059"/>
</dbReference>
<keyword evidence="1" id="KW-0732">Signal</keyword>
<accession>A0A857JIK1</accession>
<dbReference type="KEGG" id="pmes:FX988_01222"/>
<protein>
    <recommendedName>
        <fullName evidence="2">DUF2059 domain-containing protein</fullName>
    </recommendedName>
</protein>
<reference evidence="3 4" key="1">
    <citation type="submission" date="2019-12" db="EMBL/GenBank/DDBJ databases">
        <title>Genome sequencing and assembly of endphytes of Porphyra tenera.</title>
        <authorList>
            <person name="Park J.M."/>
            <person name="Shin R."/>
            <person name="Jo S.H."/>
        </authorList>
    </citation>
    <scope>NUCLEOTIDE SEQUENCE [LARGE SCALE GENOMIC DNA]</scope>
    <source>
        <strain evidence="3 4">GPM4</strain>
    </source>
</reference>
<sequence length="167" mass="19167">MKVRILLLTLLCITFGAQAETKASRESVEKLMMLTDVSKIMDAMQGQVSAMFNNMASQMNISEPEKPAFEKYMGKIDQLLKEKMTWEQFKEPMINVYLKHFNQHEIDGLIEFYQSDVGKSMTQKMPLVMQDSMMAGQQAMRSLMPEIQAIAQEMQGEIQQARQQDGE</sequence>
<evidence type="ECO:0000256" key="1">
    <source>
        <dbReference type="SAM" id="SignalP"/>
    </source>
</evidence>
<dbReference type="OrthoDB" id="191313at2"/>
<gene>
    <name evidence="3" type="ORF">FX988_01222</name>
</gene>
<dbReference type="Proteomes" id="UP000464524">
    <property type="component" value="Chromosome"/>
</dbReference>
<evidence type="ECO:0000313" key="4">
    <source>
        <dbReference type="Proteomes" id="UP000464524"/>
    </source>
</evidence>
<proteinExistence type="predicted"/>